<dbReference type="PRINTS" id="PR00137">
    <property type="entry name" value="LYSOZYME"/>
</dbReference>
<dbReference type="InterPro" id="IPR019799">
    <property type="entry name" value="Glyco_hydro_22_CS"/>
</dbReference>
<keyword evidence="7" id="KW-0732">Signal</keyword>
<dbReference type="InterPro" id="IPR001916">
    <property type="entry name" value="Glyco_hydro_22"/>
</dbReference>
<keyword evidence="5" id="KW-0326">Glycosidase</keyword>
<evidence type="ECO:0000256" key="2">
    <source>
        <dbReference type="ARBA" id="ARBA00012732"/>
    </source>
</evidence>
<gene>
    <name evidence="9" type="ORF">Zmor_020753</name>
</gene>
<organism evidence="9 10">
    <name type="scientific">Zophobas morio</name>
    <dbReference type="NCBI Taxonomy" id="2755281"/>
    <lineage>
        <taxon>Eukaryota</taxon>
        <taxon>Metazoa</taxon>
        <taxon>Ecdysozoa</taxon>
        <taxon>Arthropoda</taxon>
        <taxon>Hexapoda</taxon>
        <taxon>Insecta</taxon>
        <taxon>Pterygota</taxon>
        <taxon>Neoptera</taxon>
        <taxon>Endopterygota</taxon>
        <taxon>Coleoptera</taxon>
        <taxon>Polyphaga</taxon>
        <taxon>Cucujiformia</taxon>
        <taxon>Tenebrionidae</taxon>
        <taxon>Zophobas</taxon>
    </lineage>
</organism>
<dbReference type="PANTHER" id="PTHR11407:SF63">
    <property type="entry name" value="LYSOZYME C"/>
    <property type="match status" value="1"/>
</dbReference>
<proteinExistence type="inferred from homology"/>
<evidence type="ECO:0000256" key="1">
    <source>
        <dbReference type="ARBA" id="ARBA00000632"/>
    </source>
</evidence>
<dbReference type="CDD" id="cd16899">
    <property type="entry name" value="LYZ_C_invert"/>
    <property type="match status" value="1"/>
</dbReference>
<dbReference type="PROSITE" id="PS51348">
    <property type="entry name" value="GLYCOSYL_HYDROL_F22_2"/>
    <property type="match status" value="1"/>
</dbReference>
<accession>A0AA38I867</accession>
<comment type="similarity">
    <text evidence="6">Belongs to the glycosyl hydrolase 22 family.</text>
</comment>
<dbReference type="Pfam" id="PF00062">
    <property type="entry name" value="Lys"/>
    <property type="match status" value="1"/>
</dbReference>
<dbReference type="GO" id="GO:0031640">
    <property type="term" value="P:killing of cells of another organism"/>
    <property type="evidence" value="ECO:0007669"/>
    <property type="project" value="UniProtKB-KW"/>
</dbReference>
<evidence type="ECO:0000256" key="7">
    <source>
        <dbReference type="SAM" id="SignalP"/>
    </source>
</evidence>
<dbReference type="Proteomes" id="UP001168821">
    <property type="component" value="Unassembled WGS sequence"/>
</dbReference>
<dbReference type="AlphaFoldDB" id="A0AA38I867"/>
<evidence type="ECO:0000313" key="10">
    <source>
        <dbReference type="Proteomes" id="UP001168821"/>
    </source>
</evidence>
<dbReference type="PROSITE" id="PS00128">
    <property type="entry name" value="GLYCOSYL_HYDROL_F22_1"/>
    <property type="match status" value="1"/>
</dbReference>
<evidence type="ECO:0000259" key="8">
    <source>
        <dbReference type="PROSITE" id="PS00128"/>
    </source>
</evidence>
<comment type="caution">
    <text evidence="9">The sequence shown here is derived from an EMBL/GenBank/DDBJ whole genome shotgun (WGS) entry which is preliminary data.</text>
</comment>
<keyword evidence="5" id="KW-0378">Hydrolase</keyword>
<protein>
    <recommendedName>
        <fullName evidence="2">lysozyme</fullName>
        <ecNumber evidence="2">3.2.1.17</ecNumber>
    </recommendedName>
</protein>
<evidence type="ECO:0000256" key="3">
    <source>
        <dbReference type="ARBA" id="ARBA00022638"/>
    </source>
</evidence>
<keyword evidence="3" id="KW-0081">Bacteriolytic enzyme</keyword>
<evidence type="ECO:0000256" key="5">
    <source>
        <dbReference type="ARBA" id="ARBA00023295"/>
    </source>
</evidence>
<dbReference type="PANTHER" id="PTHR11407">
    <property type="entry name" value="LYSOZYME C"/>
    <property type="match status" value="1"/>
</dbReference>
<keyword evidence="4" id="KW-1015">Disulfide bond</keyword>
<dbReference type="EMBL" id="JALNTZ010000006">
    <property type="protein sequence ID" value="KAJ3648989.1"/>
    <property type="molecule type" value="Genomic_DNA"/>
</dbReference>
<evidence type="ECO:0000256" key="6">
    <source>
        <dbReference type="RuleBase" id="RU004440"/>
    </source>
</evidence>
<dbReference type="InterPro" id="IPR023346">
    <property type="entry name" value="Lysozyme-like_dom_sf"/>
</dbReference>
<reference evidence="9" key="1">
    <citation type="journal article" date="2023" name="G3 (Bethesda)">
        <title>Whole genome assemblies of Zophobas morio and Tenebrio molitor.</title>
        <authorList>
            <person name="Kaur S."/>
            <person name="Stinson S.A."/>
            <person name="diCenzo G.C."/>
        </authorList>
    </citation>
    <scope>NUCLEOTIDE SEQUENCE</scope>
    <source>
        <strain evidence="9">QUZm001</strain>
    </source>
</reference>
<dbReference type="GO" id="GO:0042742">
    <property type="term" value="P:defense response to bacterium"/>
    <property type="evidence" value="ECO:0007669"/>
    <property type="project" value="UniProtKB-KW"/>
</dbReference>
<dbReference type="InterPro" id="IPR000974">
    <property type="entry name" value="Glyco_hydro_22_lys"/>
</dbReference>
<dbReference type="SUPFAM" id="SSF53955">
    <property type="entry name" value="Lysozyme-like"/>
    <property type="match status" value="1"/>
</dbReference>
<keyword evidence="10" id="KW-1185">Reference proteome</keyword>
<keyword evidence="3" id="KW-0929">Antimicrobial</keyword>
<feature type="domain" description="Glycosyl hydrolases family 22 (GH22)" evidence="8">
    <location>
        <begin position="89"/>
        <end position="107"/>
    </location>
</feature>
<evidence type="ECO:0000313" key="9">
    <source>
        <dbReference type="EMBL" id="KAJ3648989.1"/>
    </source>
</evidence>
<dbReference type="GO" id="GO:0003796">
    <property type="term" value="F:lysozyme activity"/>
    <property type="evidence" value="ECO:0007669"/>
    <property type="project" value="UniProtKB-EC"/>
</dbReference>
<comment type="catalytic activity">
    <reaction evidence="1">
        <text>Hydrolysis of (1-&gt;4)-beta-linkages between N-acetylmuramic acid and N-acetyl-D-glucosamine residues in a peptidoglycan and between N-acetyl-D-glucosamine residues in chitodextrins.</text>
        <dbReference type="EC" id="3.2.1.17"/>
    </reaction>
</comment>
<evidence type="ECO:0000256" key="4">
    <source>
        <dbReference type="ARBA" id="ARBA00023157"/>
    </source>
</evidence>
<dbReference type="Gene3D" id="1.10.530.10">
    <property type="match status" value="1"/>
</dbReference>
<dbReference type="SMART" id="SM00263">
    <property type="entry name" value="LYZ1"/>
    <property type="match status" value="1"/>
</dbReference>
<name>A0AA38I867_9CUCU</name>
<feature type="signal peptide" evidence="7">
    <location>
        <begin position="1"/>
        <end position="19"/>
    </location>
</feature>
<dbReference type="PRINTS" id="PR00135">
    <property type="entry name" value="LYZLACT"/>
</dbReference>
<sequence length="137" mass="15336">MKYCVVFVLFVFGFQQTSSKVFTRCGLTQELLRQGFPRSFVGNWVCLIESESAKDTSKVTNKANGGKGLGLFQISSKEWCTYQTAGGKCNVKCEDLINEDISDDASCAKKIHGQLGFQAWAGWKRNCYRRTLPLPNC</sequence>
<dbReference type="EC" id="3.2.1.17" evidence="2"/>
<feature type="chain" id="PRO_5041404333" description="lysozyme" evidence="7">
    <location>
        <begin position="20"/>
        <end position="137"/>
    </location>
</feature>